<feature type="region of interest" description="Disordered" evidence="1">
    <location>
        <begin position="212"/>
        <end position="234"/>
    </location>
</feature>
<evidence type="ECO:0000313" key="2">
    <source>
        <dbReference type="EMBL" id="VDD97538.1"/>
    </source>
</evidence>
<organism evidence="4">
    <name type="scientific">Enterobius vermicularis</name>
    <name type="common">Human pinworm</name>
    <dbReference type="NCBI Taxonomy" id="51028"/>
    <lineage>
        <taxon>Eukaryota</taxon>
        <taxon>Metazoa</taxon>
        <taxon>Ecdysozoa</taxon>
        <taxon>Nematoda</taxon>
        <taxon>Chromadorea</taxon>
        <taxon>Rhabditida</taxon>
        <taxon>Spirurina</taxon>
        <taxon>Oxyuridomorpha</taxon>
        <taxon>Oxyuroidea</taxon>
        <taxon>Oxyuridae</taxon>
        <taxon>Enterobius</taxon>
    </lineage>
</organism>
<gene>
    <name evidence="2" type="ORF">EVEC_LOCUS12289</name>
</gene>
<sequence>MREAKITQLIAVTLFALSTTVYGYNEYLTPSGRSRDSVLGTLSRHDPLYQIAHFTGYLKQRVFGNSVPQCPCVIKPGTNKCITYDSRFQAASIEEAILAFPDISADTRRLADTNGGALDAETFACRTIECQTCVALLVARLVAVGLLRAATDVSLPMPSVIDRRYCRRLRFANPPPIFEPPAIVPPYMKRLIDEGHRFAASAAARNRNNVRRFSSLPAPNGGSQKQQPSQQYSQQYVYPQKAQPQYVQQQPIVQYPQKTVPTGKPLGCVMLFDIKGLETLIIQDFLCILLV</sequence>
<feature type="compositionally biased region" description="Low complexity" evidence="1">
    <location>
        <begin position="223"/>
        <end position="234"/>
    </location>
</feature>
<dbReference type="AlphaFoldDB" id="A0A0N4VQ43"/>
<dbReference type="OrthoDB" id="5867008at2759"/>
<protein>
    <submittedName>
        <fullName evidence="4">Secreted protein</fullName>
    </submittedName>
</protein>
<dbReference type="WBParaSite" id="EVEC_0001313501-mRNA-1">
    <property type="protein sequence ID" value="EVEC_0001313501-mRNA-1"/>
    <property type="gene ID" value="EVEC_0001313501"/>
</dbReference>
<name>A0A0N4VQ43_ENTVE</name>
<keyword evidence="3" id="KW-1185">Reference proteome</keyword>
<evidence type="ECO:0000313" key="4">
    <source>
        <dbReference type="WBParaSite" id="EVEC_0001313501-mRNA-1"/>
    </source>
</evidence>
<dbReference type="Proteomes" id="UP000274131">
    <property type="component" value="Unassembled WGS sequence"/>
</dbReference>
<reference evidence="2 3" key="2">
    <citation type="submission" date="2018-10" db="EMBL/GenBank/DDBJ databases">
        <authorList>
            <consortium name="Pathogen Informatics"/>
        </authorList>
    </citation>
    <scope>NUCLEOTIDE SEQUENCE [LARGE SCALE GENOMIC DNA]</scope>
</reference>
<dbReference type="EMBL" id="UXUI01014034">
    <property type="protein sequence ID" value="VDD97538.1"/>
    <property type="molecule type" value="Genomic_DNA"/>
</dbReference>
<proteinExistence type="predicted"/>
<dbReference type="STRING" id="51028.A0A0N4VQ43"/>
<reference evidence="4" key="1">
    <citation type="submission" date="2017-02" db="UniProtKB">
        <authorList>
            <consortium name="WormBaseParasite"/>
        </authorList>
    </citation>
    <scope>IDENTIFICATION</scope>
</reference>
<evidence type="ECO:0000256" key="1">
    <source>
        <dbReference type="SAM" id="MobiDB-lite"/>
    </source>
</evidence>
<evidence type="ECO:0000313" key="3">
    <source>
        <dbReference type="Proteomes" id="UP000274131"/>
    </source>
</evidence>
<accession>A0A0N4VQ43</accession>